<comment type="caution">
    <text evidence="1">The sequence shown here is derived from an EMBL/GenBank/DDBJ whole genome shotgun (WGS) entry which is preliminary data.</text>
</comment>
<dbReference type="EMBL" id="CAAALY010056877">
    <property type="protein sequence ID" value="VEL22526.1"/>
    <property type="molecule type" value="Genomic_DNA"/>
</dbReference>
<sequence>MSLLSDGLRDWLCLADQRLRSCCLPHQQASYNQLMPFPAGVNTDISLPTSYQANENAFLHSEHIIPYISQGKQQMASGEMGSPDTNCLHTFPNKSDPLQFTTHAGNGTLDGLHYQLSPKSETVIASLFADQRTMLARA</sequence>
<evidence type="ECO:0000313" key="1">
    <source>
        <dbReference type="EMBL" id="VEL22526.1"/>
    </source>
</evidence>
<feature type="non-terminal residue" evidence="1">
    <location>
        <position position="138"/>
    </location>
</feature>
<name>A0A3S5FE19_9PLAT</name>
<evidence type="ECO:0000313" key="2">
    <source>
        <dbReference type="Proteomes" id="UP000784294"/>
    </source>
</evidence>
<protein>
    <submittedName>
        <fullName evidence="1">Uncharacterized protein</fullName>
    </submittedName>
</protein>
<reference evidence="1" key="1">
    <citation type="submission" date="2018-11" db="EMBL/GenBank/DDBJ databases">
        <authorList>
            <consortium name="Pathogen Informatics"/>
        </authorList>
    </citation>
    <scope>NUCLEOTIDE SEQUENCE</scope>
</reference>
<organism evidence="1 2">
    <name type="scientific">Protopolystoma xenopodis</name>
    <dbReference type="NCBI Taxonomy" id="117903"/>
    <lineage>
        <taxon>Eukaryota</taxon>
        <taxon>Metazoa</taxon>
        <taxon>Spiralia</taxon>
        <taxon>Lophotrochozoa</taxon>
        <taxon>Platyhelminthes</taxon>
        <taxon>Monogenea</taxon>
        <taxon>Polyopisthocotylea</taxon>
        <taxon>Polystomatidea</taxon>
        <taxon>Polystomatidae</taxon>
        <taxon>Protopolystoma</taxon>
    </lineage>
</organism>
<dbReference type="AlphaFoldDB" id="A0A3S5FE19"/>
<keyword evidence="2" id="KW-1185">Reference proteome</keyword>
<proteinExistence type="predicted"/>
<gene>
    <name evidence="1" type="ORF">PXEA_LOCUS15966</name>
</gene>
<dbReference type="Proteomes" id="UP000784294">
    <property type="component" value="Unassembled WGS sequence"/>
</dbReference>
<accession>A0A3S5FE19</accession>